<dbReference type="SUPFAM" id="SSF88697">
    <property type="entry name" value="PUA domain-like"/>
    <property type="match status" value="1"/>
</dbReference>
<protein>
    <submittedName>
        <fullName evidence="3">ASC-1 homology (ASCH) domain-containing protein</fullName>
    </submittedName>
    <submittedName>
        <fullName evidence="2">DUF3850 domain-containing protein</fullName>
    </submittedName>
</protein>
<evidence type="ECO:0000313" key="5">
    <source>
        <dbReference type="Proteomes" id="UP000474718"/>
    </source>
</evidence>
<dbReference type="Pfam" id="PF04266">
    <property type="entry name" value="ASCH"/>
    <property type="match status" value="1"/>
</dbReference>
<comment type="caution">
    <text evidence="3">The sequence shown here is derived from an EMBL/GenBank/DDBJ whole genome shotgun (WGS) entry which is preliminary data.</text>
</comment>
<evidence type="ECO:0000313" key="2">
    <source>
        <dbReference type="EMBL" id="MZL68566.1"/>
    </source>
</evidence>
<dbReference type="RefSeq" id="WP_021659385.1">
    <property type="nucleotide sequence ID" value="NZ_FQVY01000001.1"/>
</dbReference>
<dbReference type="InterPro" id="IPR007374">
    <property type="entry name" value="ASCH_domain"/>
</dbReference>
<dbReference type="Gene3D" id="2.30.130.30">
    <property type="entry name" value="Hypothetical protein"/>
    <property type="match status" value="1"/>
</dbReference>
<proteinExistence type="predicted"/>
<evidence type="ECO:0000313" key="3">
    <source>
        <dbReference type="EMBL" id="SHF65374.1"/>
    </source>
</evidence>
<reference evidence="3" key="1">
    <citation type="submission" date="2016-11" db="EMBL/GenBank/DDBJ databases">
        <authorList>
            <person name="Varghese N."/>
            <person name="Submissions S."/>
        </authorList>
    </citation>
    <scope>NUCLEOTIDE SEQUENCE</scope>
    <source>
        <strain evidence="3">DSM 4029</strain>
    </source>
</reference>
<dbReference type="EMBL" id="FQVY01000001">
    <property type="protein sequence ID" value="SHF65374.1"/>
    <property type="molecule type" value="Genomic_DNA"/>
</dbReference>
<feature type="domain" description="ASCH" evidence="1">
    <location>
        <begin position="5"/>
        <end position="113"/>
    </location>
</feature>
<keyword evidence="5" id="KW-1185">Reference proteome</keyword>
<dbReference type="SMART" id="SM01022">
    <property type="entry name" value="ASCH"/>
    <property type="match status" value="1"/>
</dbReference>
<evidence type="ECO:0000313" key="4">
    <source>
        <dbReference type="Proteomes" id="UP000184089"/>
    </source>
</evidence>
<name>A0AAQ1MAX9_9FIRM</name>
<gene>
    <name evidence="2" type="ORF">GT747_02090</name>
    <name evidence="3" type="ORF">SAMN05444424_0212</name>
</gene>
<dbReference type="Proteomes" id="UP000474718">
    <property type="component" value="Unassembled WGS sequence"/>
</dbReference>
<accession>A0AAQ1MAX9</accession>
<reference evidence="2 5" key="3">
    <citation type="journal article" date="2019" name="Nat. Med.">
        <title>A library of human gut bacterial isolates paired with longitudinal multiomics data enables mechanistic microbiome research.</title>
        <authorList>
            <person name="Poyet M."/>
            <person name="Groussin M."/>
            <person name="Gibbons S.M."/>
            <person name="Avila-Pacheco J."/>
            <person name="Jiang X."/>
            <person name="Kearney S.M."/>
            <person name="Perrotta A.R."/>
            <person name="Berdy B."/>
            <person name="Zhao S."/>
            <person name="Lieberman T.D."/>
            <person name="Swanson P.K."/>
            <person name="Smith M."/>
            <person name="Roesemann S."/>
            <person name="Alexander J.E."/>
            <person name="Rich S.A."/>
            <person name="Livny J."/>
            <person name="Vlamakis H."/>
            <person name="Clish C."/>
            <person name="Bullock K."/>
            <person name="Deik A."/>
            <person name="Scott J."/>
            <person name="Pierce K.A."/>
            <person name="Xavier R.J."/>
            <person name="Alm E.J."/>
        </authorList>
    </citation>
    <scope>NUCLEOTIDE SEQUENCE [LARGE SCALE GENOMIC DNA]</scope>
    <source>
        <strain evidence="2 5">BIOML-A2</strain>
    </source>
</reference>
<organism evidence="3 4">
    <name type="scientific">Bittarella massiliensis</name>
    <name type="common">ex Durand et al. 2017</name>
    <dbReference type="NCBI Taxonomy" id="1720313"/>
    <lineage>
        <taxon>Bacteria</taxon>
        <taxon>Bacillati</taxon>
        <taxon>Bacillota</taxon>
        <taxon>Clostridia</taxon>
        <taxon>Eubacteriales</taxon>
        <taxon>Oscillospiraceae</taxon>
        <taxon>Bittarella (ex Durand et al. 2017)</taxon>
    </lineage>
</organism>
<evidence type="ECO:0000259" key="1">
    <source>
        <dbReference type="SMART" id="SM01022"/>
    </source>
</evidence>
<reference evidence="4" key="2">
    <citation type="submission" date="2016-11" db="EMBL/GenBank/DDBJ databases">
        <authorList>
            <person name="Jaros S."/>
            <person name="Januszkiewicz K."/>
            <person name="Wedrychowicz H."/>
        </authorList>
    </citation>
    <scope>NUCLEOTIDE SEQUENCE [LARGE SCALE GENOMIC DNA]</scope>
    <source>
        <strain evidence="4">DSM 4029</strain>
    </source>
</reference>
<dbReference type="InterPro" id="IPR015947">
    <property type="entry name" value="PUA-like_sf"/>
</dbReference>
<dbReference type="AlphaFoldDB" id="A0AAQ1MAX9"/>
<dbReference type="EMBL" id="WWVX01000001">
    <property type="protein sequence ID" value="MZL68566.1"/>
    <property type="molecule type" value="Genomic_DNA"/>
</dbReference>
<sequence length="115" mass="13368">MRRQLDINPKAFGNILNGSKEFELRLYDRETWDLQLGDEIVFTDFADRSRRLVVRVEGLLRYPTFRALFSDLDYGRCGPADSLEKKMAGIYQYYTPAQEDAAGVVAIKMRLLERL</sequence>
<dbReference type="Proteomes" id="UP000184089">
    <property type="component" value="Unassembled WGS sequence"/>
</dbReference>